<dbReference type="EMBL" id="JAAYEE010000043">
    <property type="protein sequence ID" value="NLW34380.1"/>
    <property type="molecule type" value="Genomic_DNA"/>
</dbReference>
<dbReference type="Gene3D" id="3.30.450.20">
    <property type="entry name" value="PAS domain"/>
    <property type="match status" value="2"/>
</dbReference>
<dbReference type="InterPro" id="IPR036890">
    <property type="entry name" value="HATPase_C_sf"/>
</dbReference>
<dbReference type="InterPro" id="IPR000700">
    <property type="entry name" value="PAS-assoc_C"/>
</dbReference>
<dbReference type="SUPFAM" id="SSF55785">
    <property type="entry name" value="PYP-like sensor domain (PAS domain)"/>
    <property type="match status" value="2"/>
</dbReference>
<keyword evidence="7" id="KW-0175">Coiled coil</keyword>
<comment type="catalytic activity">
    <reaction evidence="1">
        <text>ATP + protein L-histidine = ADP + protein N-phospho-L-histidine.</text>
        <dbReference type="EC" id="2.7.13.3"/>
    </reaction>
</comment>
<dbReference type="AlphaFoldDB" id="A0A971M2D8"/>
<feature type="domain" description="PAS" evidence="10">
    <location>
        <begin position="59"/>
        <end position="129"/>
    </location>
</feature>
<evidence type="ECO:0000256" key="3">
    <source>
        <dbReference type="ARBA" id="ARBA00022553"/>
    </source>
</evidence>
<evidence type="ECO:0000259" key="8">
    <source>
        <dbReference type="PROSITE" id="PS50109"/>
    </source>
</evidence>
<dbReference type="InterPro" id="IPR003594">
    <property type="entry name" value="HATPase_dom"/>
</dbReference>
<keyword evidence="3 6" id="KW-0597">Phosphoprotein</keyword>
<feature type="modified residue" description="4-aspartylphosphate" evidence="6">
    <location>
        <position position="818"/>
    </location>
</feature>
<evidence type="ECO:0000313" key="13">
    <source>
        <dbReference type="Proteomes" id="UP000777265"/>
    </source>
</evidence>
<dbReference type="Pfam" id="PF13426">
    <property type="entry name" value="PAS_9"/>
    <property type="match status" value="1"/>
</dbReference>
<dbReference type="InterPro" id="IPR001610">
    <property type="entry name" value="PAC"/>
</dbReference>
<dbReference type="SUPFAM" id="SSF55874">
    <property type="entry name" value="ATPase domain of HSP90 chaperone/DNA topoisomerase II/histidine kinase"/>
    <property type="match status" value="1"/>
</dbReference>
<dbReference type="PANTHER" id="PTHR43065:SF42">
    <property type="entry name" value="TWO-COMPONENT SENSOR PPRA"/>
    <property type="match status" value="1"/>
</dbReference>
<evidence type="ECO:0000256" key="7">
    <source>
        <dbReference type="SAM" id="Coils"/>
    </source>
</evidence>
<evidence type="ECO:0000259" key="10">
    <source>
        <dbReference type="PROSITE" id="PS50112"/>
    </source>
</evidence>
<dbReference type="InterPro" id="IPR036097">
    <property type="entry name" value="HisK_dim/P_sf"/>
</dbReference>
<dbReference type="Pfam" id="PF13185">
    <property type="entry name" value="GAF_2"/>
    <property type="match status" value="1"/>
</dbReference>
<feature type="domain" description="PAS" evidence="10">
    <location>
        <begin position="182"/>
        <end position="225"/>
    </location>
</feature>
<dbReference type="PRINTS" id="PR00344">
    <property type="entry name" value="BCTRLSENSOR"/>
</dbReference>
<dbReference type="CDD" id="cd00082">
    <property type="entry name" value="HisKA"/>
    <property type="match status" value="1"/>
</dbReference>
<evidence type="ECO:0000256" key="2">
    <source>
        <dbReference type="ARBA" id="ARBA00012438"/>
    </source>
</evidence>
<dbReference type="Gene3D" id="3.40.50.2300">
    <property type="match status" value="1"/>
</dbReference>
<evidence type="ECO:0000256" key="4">
    <source>
        <dbReference type="ARBA" id="ARBA00022679"/>
    </source>
</evidence>
<feature type="domain" description="Histidine kinase" evidence="8">
    <location>
        <begin position="524"/>
        <end position="748"/>
    </location>
</feature>
<dbReference type="Proteomes" id="UP000777265">
    <property type="component" value="Unassembled WGS sequence"/>
</dbReference>
<dbReference type="PROSITE" id="PS50112">
    <property type="entry name" value="PAS"/>
    <property type="match status" value="2"/>
</dbReference>
<dbReference type="EC" id="2.7.13.3" evidence="2"/>
<dbReference type="PROSITE" id="PS50109">
    <property type="entry name" value="HIS_KIN"/>
    <property type="match status" value="1"/>
</dbReference>
<dbReference type="NCBIfam" id="TIGR00229">
    <property type="entry name" value="sensory_box"/>
    <property type="match status" value="2"/>
</dbReference>
<name>A0A971M2D8_9BACT</name>
<dbReference type="InterPro" id="IPR013656">
    <property type="entry name" value="PAS_4"/>
</dbReference>
<dbReference type="Pfam" id="PF00072">
    <property type="entry name" value="Response_reg"/>
    <property type="match status" value="1"/>
</dbReference>
<feature type="domain" description="Response regulatory" evidence="9">
    <location>
        <begin position="767"/>
        <end position="883"/>
    </location>
</feature>
<dbReference type="PROSITE" id="PS50110">
    <property type="entry name" value="RESPONSE_REGULATORY"/>
    <property type="match status" value="1"/>
</dbReference>
<dbReference type="GO" id="GO:0000155">
    <property type="term" value="F:phosphorelay sensor kinase activity"/>
    <property type="evidence" value="ECO:0007669"/>
    <property type="project" value="InterPro"/>
</dbReference>
<dbReference type="SUPFAM" id="SSF52172">
    <property type="entry name" value="CheY-like"/>
    <property type="match status" value="1"/>
</dbReference>
<dbReference type="InterPro" id="IPR035965">
    <property type="entry name" value="PAS-like_dom_sf"/>
</dbReference>
<dbReference type="Gene3D" id="3.30.565.10">
    <property type="entry name" value="Histidine kinase-like ATPase, C-terminal domain"/>
    <property type="match status" value="1"/>
</dbReference>
<feature type="coiled-coil region" evidence="7">
    <location>
        <begin position="4"/>
        <end position="38"/>
    </location>
</feature>
<dbReference type="InterPro" id="IPR029016">
    <property type="entry name" value="GAF-like_dom_sf"/>
</dbReference>
<dbReference type="InterPro" id="IPR000014">
    <property type="entry name" value="PAS"/>
</dbReference>
<dbReference type="InterPro" id="IPR005467">
    <property type="entry name" value="His_kinase_dom"/>
</dbReference>
<dbReference type="CDD" id="cd00130">
    <property type="entry name" value="PAS"/>
    <property type="match status" value="2"/>
</dbReference>
<dbReference type="InterPro" id="IPR004358">
    <property type="entry name" value="Sig_transdc_His_kin-like_C"/>
</dbReference>
<protein>
    <recommendedName>
        <fullName evidence="2">histidine kinase</fullName>
        <ecNumber evidence="2">2.7.13.3</ecNumber>
    </recommendedName>
</protein>
<dbReference type="SMART" id="SM00387">
    <property type="entry name" value="HATPase_c"/>
    <property type="match status" value="1"/>
</dbReference>
<dbReference type="Gene3D" id="3.30.450.40">
    <property type="match status" value="1"/>
</dbReference>
<evidence type="ECO:0000256" key="5">
    <source>
        <dbReference type="ARBA" id="ARBA00022777"/>
    </source>
</evidence>
<dbReference type="SUPFAM" id="SSF47384">
    <property type="entry name" value="Homodimeric domain of signal transducing histidine kinase"/>
    <property type="match status" value="1"/>
</dbReference>
<dbReference type="InterPro" id="IPR003018">
    <property type="entry name" value="GAF"/>
</dbReference>
<dbReference type="SMART" id="SM00388">
    <property type="entry name" value="HisKA"/>
    <property type="match status" value="1"/>
</dbReference>
<feature type="domain" description="PAC" evidence="11">
    <location>
        <begin position="252"/>
        <end position="304"/>
    </location>
</feature>
<reference evidence="12" key="1">
    <citation type="journal article" date="2020" name="Biotechnol. Biofuels">
        <title>New insights from the biogas microbiome by comprehensive genome-resolved metagenomics of nearly 1600 species originating from multiple anaerobic digesters.</title>
        <authorList>
            <person name="Campanaro S."/>
            <person name="Treu L."/>
            <person name="Rodriguez-R L.M."/>
            <person name="Kovalovszki A."/>
            <person name="Ziels R.M."/>
            <person name="Maus I."/>
            <person name="Zhu X."/>
            <person name="Kougias P.G."/>
            <person name="Basile A."/>
            <person name="Luo G."/>
            <person name="Schluter A."/>
            <person name="Konstantinidis K.T."/>
            <person name="Angelidaki I."/>
        </authorList>
    </citation>
    <scope>NUCLEOTIDE SEQUENCE</scope>
    <source>
        <strain evidence="12">AS06rmzACSIP_7</strain>
    </source>
</reference>
<proteinExistence type="predicted"/>
<evidence type="ECO:0000256" key="6">
    <source>
        <dbReference type="PROSITE-ProRule" id="PRU00169"/>
    </source>
</evidence>
<keyword evidence="5" id="KW-0418">Kinase</keyword>
<dbReference type="SUPFAM" id="SSF55781">
    <property type="entry name" value="GAF domain-like"/>
    <property type="match status" value="1"/>
</dbReference>
<sequence>MGRSGQGKRTYKQLENENKDLQARLQGAEEALSSVRCHQADTLVAAGPGEDRMGILQGVEHPYRIFVETMNQGAVIIDIEGTILYGNDHLAELLGMPGTGIVGLCLYNFIIPTNGQTLETILRTCGSEGCDGEFFLRTSKGHKRHVSIYARSLPLNNDVQVFCATIEDITERKLAEKALFESEERFRTMFEHHKAVMLLIEPESGAIVEANEAAAVYYGYPREQLSTMYIQEINQLPPAEVAAERQKATTEQRNYFTFPHRLSGGEIHWVDVYSSPFEAQGRTLLFSVIHDITDRKHAEHSLQKSMERLDIISSTASGLLLSSEPQRIVEALCRRVMEHLECDIFLNFLVDDEMNCLRLNAYAGIPPEKAREIYFLDYGVAICECTARDGCRIVAENIPTTPDDRTDLVRSFGITAYACHPLFSRGRVIGALSFGTRSRLTFAEDELALMKTVSDQVANAIERSCLLRAAEKRGKELEISVQERTAELAQAYERLETEVTERAKVEGQLRHSQKMEAIGTLAGGIAHDFNNILAAIIGFAEMVEEDLPGESPSVRHVQKILSAAFRGRDLVKQILAFSRNAEHGRQPVSVSSVIGETVQLLRASLPSTIEIVLDMTATSDTIIAAPVEIQQILMNLAANAALSMRETGGILHISLTDIAFVPDSVVLEVDVLTQDYLQLVVADTGSGMSPDAMKRIFEPFFTTRAVGEGTGMGLPVVYGIVKSLHGGISAESEPGVGSTFRVFLPKVTTDVQSRILRHEERAKGAGQILFIDDEELLVEWGQALLERMGYDVTALTDSAEALDVFMAGPSQFDLVITDQTMPGITGLNLAQEFLKIRPDIPVILCTGHSDTVSPERAKKMGIKEFLMKPIGRKGLAEAIDRAMMADREQ</sequence>
<dbReference type="Pfam" id="PF02518">
    <property type="entry name" value="HATPase_c"/>
    <property type="match status" value="1"/>
</dbReference>
<dbReference type="Pfam" id="PF00512">
    <property type="entry name" value="HisKA"/>
    <property type="match status" value="1"/>
</dbReference>
<dbReference type="Pfam" id="PF08448">
    <property type="entry name" value="PAS_4"/>
    <property type="match status" value="1"/>
</dbReference>
<accession>A0A971M2D8</accession>
<comment type="caution">
    <text evidence="12">The sequence shown here is derived from an EMBL/GenBank/DDBJ whole genome shotgun (WGS) entry which is preliminary data.</text>
</comment>
<dbReference type="SMART" id="SM00091">
    <property type="entry name" value="PAS"/>
    <property type="match status" value="2"/>
</dbReference>
<reference evidence="12" key="2">
    <citation type="submission" date="2020-01" db="EMBL/GenBank/DDBJ databases">
        <authorList>
            <person name="Campanaro S."/>
        </authorList>
    </citation>
    <scope>NUCLEOTIDE SEQUENCE</scope>
    <source>
        <strain evidence="12">AS06rmzACSIP_7</strain>
    </source>
</reference>
<dbReference type="InterPro" id="IPR001789">
    <property type="entry name" value="Sig_transdc_resp-reg_receiver"/>
</dbReference>
<dbReference type="PANTHER" id="PTHR43065">
    <property type="entry name" value="SENSOR HISTIDINE KINASE"/>
    <property type="match status" value="1"/>
</dbReference>
<dbReference type="Gene3D" id="1.10.287.130">
    <property type="match status" value="1"/>
</dbReference>
<dbReference type="SMART" id="SM00065">
    <property type="entry name" value="GAF"/>
    <property type="match status" value="1"/>
</dbReference>
<evidence type="ECO:0000313" key="12">
    <source>
        <dbReference type="EMBL" id="NLW34380.1"/>
    </source>
</evidence>
<dbReference type="InterPro" id="IPR011006">
    <property type="entry name" value="CheY-like_superfamily"/>
</dbReference>
<dbReference type="SMART" id="SM00448">
    <property type="entry name" value="REC"/>
    <property type="match status" value="1"/>
</dbReference>
<evidence type="ECO:0000259" key="11">
    <source>
        <dbReference type="PROSITE" id="PS50113"/>
    </source>
</evidence>
<dbReference type="SMART" id="SM00086">
    <property type="entry name" value="PAC"/>
    <property type="match status" value="2"/>
</dbReference>
<dbReference type="InterPro" id="IPR003661">
    <property type="entry name" value="HisK_dim/P_dom"/>
</dbReference>
<organism evidence="12 13">
    <name type="scientific">Syntrophorhabdus aromaticivorans</name>
    <dbReference type="NCBI Taxonomy" id="328301"/>
    <lineage>
        <taxon>Bacteria</taxon>
        <taxon>Pseudomonadati</taxon>
        <taxon>Thermodesulfobacteriota</taxon>
        <taxon>Syntrophorhabdia</taxon>
        <taxon>Syntrophorhabdales</taxon>
        <taxon>Syntrophorhabdaceae</taxon>
        <taxon>Syntrophorhabdus</taxon>
    </lineage>
</organism>
<gene>
    <name evidence="12" type="ORF">GXY80_02705</name>
</gene>
<evidence type="ECO:0000259" key="9">
    <source>
        <dbReference type="PROSITE" id="PS50110"/>
    </source>
</evidence>
<evidence type="ECO:0000256" key="1">
    <source>
        <dbReference type="ARBA" id="ARBA00000085"/>
    </source>
</evidence>
<dbReference type="PROSITE" id="PS50113">
    <property type="entry name" value="PAC"/>
    <property type="match status" value="1"/>
</dbReference>
<keyword evidence="4" id="KW-0808">Transferase</keyword>
<dbReference type="CDD" id="cd00156">
    <property type="entry name" value="REC"/>
    <property type="match status" value="1"/>
</dbReference>